<evidence type="ECO:0000313" key="3">
    <source>
        <dbReference type="EMBL" id="KAF5745802.1"/>
    </source>
</evidence>
<feature type="chain" id="PRO_5029542007" evidence="1">
    <location>
        <begin position="24"/>
        <end position="355"/>
    </location>
</feature>
<dbReference type="AlphaFoldDB" id="A0A7J7DHH8"/>
<accession>A0A7J7DHH8</accession>
<dbReference type="Pfam" id="PF01476">
    <property type="entry name" value="LysM"/>
    <property type="match status" value="2"/>
</dbReference>
<dbReference type="PANTHER" id="PTHR33734:SF11">
    <property type="entry name" value="LYSM DOMAIN-CONTAINING GPI-ANCHORED PROTEIN 2"/>
    <property type="match status" value="1"/>
</dbReference>
<evidence type="ECO:0000313" key="4">
    <source>
        <dbReference type="Proteomes" id="UP000593562"/>
    </source>
</evidence>
<keyword evidence="1" id="KW-0732">Signal</keyword>
<feature type="domain" description="LysM" evidence="2">
    <location>
        <begin position="106"/>
        <end position="153"/>
    </location>
</feature>
<keyword evidence="4" id="KW-1185">Reference proteome</keyword>
<dbReference type="EMBL" id="JAAARO010000007">
    <property type="protein sequence ID" value="KAF5745802.1"/>
    <property type="molecule type" value="Genomic_DNA"/>
</dbReference>
<dbReference type="SMART" id="SM00257">
    <property type="entry name" value="LysM"/>
    <property type="match status" value="2"/>
</dbReference>
<dbReference type="SUPFAM" id="SSF54106">
    <property type="entry name" value="LysM domain"/>
    <property type="match status" value="2"/>
</dbReference>
<dbReference type="PANTHER" id="PTHR33734">
    <property type="entry name" value="LYSM DOMAIN-CONTAINING GPI-ANCHORED PROTEIN 2"/>
    <property type="match status" value="1"/>
</dbReference>
<dbReference type="InterPro" id="IPR018392">
    <property type="entry name" value="LysM"/>
</dbReference>
<dbReference type="Gene3D" id="3.10.350.10">
    <property type="entry name" value="LysM domain"/>
    <property type="match status" value="2"/>
</dbReference>
<dbReference type="PROSITE" id="PS51782">
    <property type="entry name" value="LYSM"/>
    <property type="match status" value="2"/>
</dbReference>
<evidence type="ECO:0000259" key="2">
    <source>
        <dbReference type="PROSITE" id="PS51782"/>
    </source>
</evidence>
<dbReference type="InterPro" id="IPR036779">
    <property type="entry name" value="LysM_dom_sf"/>
</dbReference>
<reference evidence="3 4" key="1">
    <citation type="journal article" date="2020" name="Nat. Commun.">
        <title>Genome of Tripterygium wilfordii and identification of cytochrome P450 involved in triptolide biosynthesis.</title>
        <authorList>
            <person name="Tu L."/>
            <person name="Su P."/>
            <person name="Zhang Z."/>
            <person name="Gao L."/>
            <person name="Wang J."/>
            <person name="Hu T."/>
            <person name="Zhou J."/>
            <person name="Zhang Y."/>
            <person name="Zhao Y."/>
            <person name="Liu Y."/>
            <person name="Song Y."/>
            <person name="Tong Y."/>
            <person name="Lu Y."/>
            <person name="Yang J."/>
            <person name="Xu C."/>
            <person name="Jia M."/>
            <person name="Peters R.J."/>
            <person name="Huang L."/>
            <person name="Gao W."/>
        </authorList>
    </citation>
    <scope>NUCLEOTIDE SEQUENCE [LARGE SCALE GENOMIC DNA]</scope>
    <source>
        <strain evidence="4">cv. XIE 37</strain>
        <tissue evidence="3">Leaf</tissue>
    </source>
</reference>
<gene>
    <name evidence="3" type="ORF">HS088_TW07G01396</name>
</gene>
<protein>
    <submittedName>
        <fullName evidence="3">LysM-domain GPI-anchored protein 2</fullName>
    </submittedName>
</protein>
<dbReference type="InParanoid" id="A0A7J7DHH8"/>
<name>A0A7J7DHH8_TRIWF</name>
<sequence>MGFGSSMLLTFLFIAILATTGKTNDQNFKCTAGTTCQAIVGYMSPNTTTLASIQSLFNVRHLRSILGANNLPPTTSRNYKVNEQQTIKIPLPCICFNGSSVSNKIPMYTVRPDDGLYYIAAYMYSNLVQYPEIKAVNNLRNEDLILVGQELWIPVPCGCGEVEGERVVHYGHVVEEGTTVEAIADKFGTSEDTLLRLNGISDDSQLIAGHVIDVPVKACNSSIRTDSLDYPLLVSNGTYVHTANNCIMCKCDAANNWTLQCEPSQVRPSNWDSCPTMQCEGNLYIGNTTSNGCSRSSCAYAGYSTANQTIFTTLLTESTCASPPAPGNYASKMQLSWNLIFIPFHLIMLFQYLSL</sequence>
<evidence type="ECO:0000256" key="1">
    <source>
        <dbReference type="SAM" id="SignalP"/>
    </source>
</evidence>
<dbReference type="FunCoup" id="A0A7J7DHH8">
    <property type="interactions" value="1160"/>
</dbReference>
<proteinExistence type="predicted"/>
<organism evidence="3 4">
    <name type="scientific">Tripterygium wilfordii</name>
    <name type="common">Thunder God vine</name>
    <dbReference type="NCBI Taxonomy" id="458696"/>
    <lineage>
        <taxon>Eukaryota</taxon>
        <taxon>Viridiplantae</taxon>
        <taxon>Streptophyta</taxon>
        <taxon>Embryophyta</taxon>
        <taxon>Tracheophyta</taxon>
        <taxon>Spermatophyta</taxon>
        <taxon>Magnoliopsida</taxon>
        <taxon>eudicotyledons</taxon>
        <taxon>Gunneridae</taxon>
        <taxon>Pentapetalae</taxon>
        <taxon>rosids</taxon>
        <taxon>fabids</taxon>
        <taxon>Celastrales</taxon>
        <taxon>Celastraceae</taxon>
        <taxon>Tripterygium</taxon>
    </lineage>
</organism>
<feature type="domain" description="LysM" evidence="2">
    <location>
        <begin position="170"/>
        <end position="214"/>
    </location>
</feature>
<feature type="signal peptide" evidence="1">
    <location>
        <begin position="1"/>
        <end position="23"/>
    </location>
</feature>
<dbReference type="CDD" id="cd00118">
    <property type="entry name" value="LysM"/>
    <property type="match status" value="2"/>
</dbReference>
<dbReference type="Proteomes" id="UP000593562">
    <property type="component" value="Unassembled WGS sequence"/>
</dbReference>
<comment type="caution">
    <text evidence="3">The sequence shown here is derived from an EMBL/GenBank/DDBJ whole genome shotgun (WGS) entry which is preliminary data.</text>
</comment>